<dbReference type="Gene3D" id="1.10.1740.10">
    <property type="match status" value="1"/>
</dbReference>
<evidence type="ECO:0000256" key="3">
    <source>
        <dbReference type="ARBA" id="ARBA00023082"/>
    </source>
</evidence>
<keyword evidence="8" id="KW-1185">Reference proteome</keyword>
<evidence type="ECO:0000256" key="5">
    <source>
        <dbReference type="SAM" id="MobiDB-lite"/>
    </source>
</evidence>
<feature type="compositionally biased region" description="Low complexity" evidence="5">
    <location>
        <begin position="8"/>
        <end position="24"/>
    </location>
</feature>
<evidence type="ECO:0000256" key="4">
    <source>
        <dbReference type="ARBA" id="ARBA00023163"/>
    </source>
</evidence>
<dbReference type="InterPro" id="IPR036388">
    <property type="entry name" value="WH-like_DNA-bd_sf"/>
</dbReference>
<dbReference type="SUPFAM" id="SSF88946">
    <property type="entry name" value="Sigma2 domain of RNA polymerase sigma factors"/>
    <property type="match status" value="1"/>
</dbReference>
<dbReference type="InterPro" id="IPR013325">
    <property type="entry name" value="RNA_pol_sigma_r2"/>
</dbReference>
<dbReference type="Proteomes" id="UP001522868">
    <property type="component" value="Unassembled WGS sequence"/>
</dbReference>
<dbReference type="InterPro" id="IPR007627">
    <property type="entry name" value="RNA_pol_sigma70_r2"/>
</dbReference>
<dbReference type="SUPFAM" id="SSF88659">
    <property type="entry name" value="Sigma3 and sigma4 domains of RNA polymerase sigma factors"/>
    <property type="match status" value="1"/>
</dbReference>
<dbReference type="RefSeq" id="WP_248637480.1">
    <property type="nucleotide sequence ID" value="NZ_JALPTH010000048.1"/>
</dbReference>
<comment type="caution">
    <text evidence="7">The sequence shown here is derived from an EMBL/GenBank/DDBJ whole genome shotgun (WGS) entry which is preliminary data.</text>
</comment>
<dbReference type="NCBIfam" id="TIGR02937">
    <property type="entry name" value="sigma70-ECF"/>
    <property type="match status" value="1"/>
</dbReference>
<gene>
    <name evidence="7" type="ORF">M1O15_30510</name>
</gene>
<keyword evidence="3" id="KW-0731">Sigma factor</keyword>
<accession>A0ABT0IJY7</accession>
<proteinExistence type="inferred from homology"/>
<dbReference type="EMBL" id="JALPTH010000048">
    <property type="protein sequence ID" value="MCK8681656.1"/>
    <property type="molecule type" value="Genomic_DNA"/>
</dbReference>
<keyword evidence="4" id="KW-0804">Transcription</keyword>
<organism evidence="7 8">
    <name type="scientific">Streptomyces lichenis</name>
    <dbReference type="NCBI Taxonomy" id="2306967"/>
    <lineage>
        <taxon>Bacteria</taxon>
        <taxon>Bacillati</taxon>
        <taxon>Actinomycetota</taxon>
        <taxon>Actinomycetes</taxon>
        <taxon>Kitasatosporales</taxon>
        <taxon>Streptomycetaceae</taxon>
        <taxon>Streptomyces</taxon>
    </lineage>
</organism>
<dbReference type="InterPro" id="IPR039425">
    <property type="entry name" value="RNA_pol_sigma-70-like"/>
</dbReference>
<reference evidence="7 8" key="1">
    <citation type="submission" date="2022-04" db="EMBL/GenBank/DDBJ databases">
        <title>Streptomyces sp. nov. LCR6-01 isolated from Lichen of Dirinaria sp.</title>
        <authorList>
            <person name="Kanchanasin P."/>
            <person name="Tanasupawat S."/>
            <person name="Phongsopitanun W."/>
        </authorList>
    </citation>
    <scope>NUCLEOTIDE SEQUENCE [LARGE SCALE GENOMIC DNA]</scope>
    <source>
        <strain evidence="7 8">LCR6-01</strain>
    </source>
</reference>
<dbReference type="InterPro" id="IPR013324">
    <property type="entry name" value="RNA_pol_sigma_r3/r4-like"/>
</dbReference>
<keyword evidence="2" id="KW-0805">Transcription regulation</keyword>
<dbReference type="Gene3D" id="1.10.10.10">
    <property type="entry name" value="Winged helix-like DNA-binding domain superfamily/Winged helix DNA-binding domain"/>
    <property type="match status" value="1"/>
</dbReference>
<dbReference type="PANTHER" id="PTHR43133:SF63">
    <property type="entry name" value="RNA POLYMERASE SIGMA FACTOR FECI-RELATED"/>
    <property type="match status" value="1"/>
</dbReference>
<evidence type="ECO:0000256" key="1">
    <source>
        <dbReference type="ARBA" id="ARBA00010641"/>
    </source>
</evidence>
<evidence type="ECO:0000313" key="8">
    <source>
        <dbReference type="Proteomes" id="UP001522868"/>
    </source>
</evidence>
<comment type="similarity">
    <text evidence="1">Belongs to the sigma-70 factor family. ECF subfamily.</text>
</comment>
<sequence length="217" mass="23710">MVNEEARAAAVAPSATPAGGPSPAQGECAPEARLLQRLDDLYQRGYPSSLTLRLHGRFRRRLSAQACQDVVQEAFLRILDRARAGQLTGGVELEKYLYRTAYNLAVSAVRSEVETAVEDSAIEALAQGGETAGEIDPMKDLVEPAIEAMPASRCREVVRMQSRGLTDAEIAGRLDIPKGRVQGDRHRALNDLRRRLALHIRDGQGDRGQAHDMEKDG</sequence>
<protein>
    <submittedName>
        <fullName evidence="7">RNA polymerase sigma factor</fullName>
    </submittedName>
</protein>
<evidence type="ECO:0000256" key="2">
    <source>
        <dbReference type="ARBA" id="ARBA00023015"/>
    </source>
</evidence>
<name>A0ABT0IJY7_9ACTN</name>
<dbReference type="PANTHER" id="PTHR43133">
    <property type="entry name" value="RNA POLYMERASE ECF-TYPE SIGMA FACTO"/>
    <property type="match status" value="1"/>
</dbReference>
<dbReference type="Pfam" id="PF04542">
    <property type="entry name" value="Sigma70_r2"/>
    <property type="match status" value="1"/>
</dbReference>
<feature type="region of interest" description="Disordered" evidence="5">
    <location>
        <begin position="1"/>
        <end position="27"/>
    </location>
</feature>
<dbReference type="InterPro" id="IPR014284">
    <property type="entry name" value="RNA_pol_sigma-70_dom"/>
</dbReference>
<evidence type="ECO:0000313" key="7">
    <source>
        <dbReference type="EMBL" id="MCK8681656.1"/>
    </source>
</evidence>
<evidence type="ECO:0000259" key="6">
    <source>
        <dbReference type="Pfam" id="PF04542"/>
    </source>
</evidence>
<feature type="domain" description="RNA polymerase sigma-70 region 2" evidence="6">
    <location>
        <begin position="61"/>
        <end position="112"/>
    </location>
</feature>